<evidence type="ECO:0000313" key="1">
    <source>
        <dbReference type="EMBL" id="KAI3690634.1"/>
    </source>
</evidence>
<comment type="caution">
    <text evidence="1">The sequence shown here is derived from an EMBL/GenBank/DDBJ whole genome shotgun (WGS) entry which is preliminary data.</text>
</comment>
<gene>
    <name evidence="1" type="ORF">L2E82_48790</name>
</gene>
<keyword evidence="2" id="KW-1185">Reference proteome</keyword>
<reference evidence="2" key="1">
    <citation type="journal article" date="2022" name="Mol. Ecol. Resour.">
        <title>The genomes of chicory, endive, great burdock and yacon provide insights into Asteraceae palaeo-polyploidization history and plant inulin production.</title>
        <authorList>
            <person name="Fan W."/>
            <person name="Wang S."/>
            <person name="Wang H."/>
            <person name="Wang A."/>
            <person name="Jiang F."/>
            <person name="Liu H."/>
            <person name="Zhao H."/>
            <person name="Xu D."/>
            <person name="Zhang Y."/>
        </authorList>
    </citation>
    <scope>NUCLEOTIDE SEQUENCE [LARGE SCALE GENOMIC DNA]</scope>
    <source>
        <strain evidence="2">cv. Punajuju</strain>
    </source>
</reference>
<accession>A0ACB8YZ10</accession>
<protein>
    <submittedName>
        <fullName evidence="1">Uncharacterized protein</fullName>
    </submittedName>
</protein>
<organism evidence="1 2">
    <name type="scientific">Cichorium intybus</name>
    <name type="common">Chicory</name>
    <dbReference type="NCBI Taxonomy" id="13427"/>
    <lineage>
        <taxon>Eukaryota</taxon>
        <taxon>Viridiplantae</taxon>
        <taxon>Streptophyta</taxon>
        <taxon>Embryophyta</taxon>
        <taxon>Tracheophyta</taxon>
        <taxon>Spermatophyta</taxon>
        <taxon>Magnoliopsida</taxon>
        <taxon>eudicotyledons</taxon>
        <taxon>Gunneridae</taxon>
        <taxon>Pentapetalae</taxon>
        <taxon>asterids</taxon>
        <taxon>campanulids</taxon>
        <taxon>Asterales</taxon>
        <taxon>Asteraceae</taxon>
        <taxon>Cichorioideae</taxon>
        <taxon>Cichorieae</taxon>
        <taxon>Cichoriinae</taxon>
        <taxon>Cichorium</taxon>
    </lineage>
</organism>
<reference evidence="1 2" key="2">
    <citation type="journal article" date="2022" name="Mol. Ecol. Resour.">
        <title>The genomes of chicory, endive, great burdock and yacon provide insights into Asteraceae paleo-polyploidization history and plant inulin production.</title>
        <authorList>
            <person name="Fan W."/>
            <person name="Wang S."/>
            <person name="Wang H."/>
            <person name="Wang A."/>
            <person name="Jiang F."/>
            <person name="Liu H."/>
            <person name="Zhao H."/>
            <person name="Xu D."/>
            <person name="Zhang Y."/>
        </authorList>
    </citation>
    <scope>NUCLEOTIDE SEQUENCE [LARGE SCALE GENOMIC DNA]</scope>
    <source>
        <strain evidence="2">cv. Punajuju</strain>
        <tissue evidence="1">Leaves</tissue>
    </source>
</reference>
<dbReference type="Proteomes" id="UP001055811">
    <property type="component" value="Linkage Group LG09"/>
</dbReference>
<dbReference type="EMBL" id="CM042017">
    <property type="protein sequence ID" value="KAI3690634.1"/>
    <property type="molecule type" value="Genomic_DNA"/>
</dbReference>
<sequence length="140" mass="15986">MLEVYEYMLCSVLKISKRKLEFIVCSRRDRVAILSGARFCVGHYPTWWNVVGGSCRDEEDDRVAIRRVAIGKEIGSRSRRVAIGSRSFGQHYVTRLSSDRVAIRVEIGSRSELFLPFSSFVLFFFTLRHMCCRVAIAVAG</sequence>
<evidence type="ECO:0000313" key="2">
    <source>
        <dbReference type="Proteomes" id="UP001055811"/>
    </source>
</evidence>
<name>A0ACB8YZ10_CICIN</name>
<proteinExistence type="predicted"/>